<dbReference type="GeneID" id="7446256"/>
<dbReference type="HOGENOM" id="CLU_687929_0_0_1"/>
<accession>B8LD03</accession>
<evidence type="ECO:0000313" key="8">
    <source>
        <dbReference type="EMBL" id="EED86721.1"/>
    </source>
</evidence>
<evidence type="ECO:0000256" key="1">
    <source>
        <dbReference type="ARBA" id="ARBA00004606"/>
    </source>
</evidence>
<protein>
    <submittedName>
        <fullName evidence="8">Uncharacterized protein</fullName>
    </submittedName>
</protein>
<evidence type="ECO:0000256" key="5">
    <source>
        <dbReference type="ARBA" id="ARBA00022989"/>
    </source>
</evidence>
<keyword evidence="4" id="KW-0735">Signal-anchor</keyword>
<evidence type="ECO:0000256" key="6">
    <source>
        <dbReference type="ARBA" id="ARBA00023136"/>
    </source>
</evidence>
<dbReference type="KEGG" id="tps:THAPSDRAFT_11081"/>
<dbReference type="PANTHER" id="PTHR23033">
    <property type="entry name" value="BETA1,3-GALACTOSYLTRANSFERASE"/>
    <property type="match status" value="1"/>
</dbReference>
<reference evidence="8 9" key="1">
    <citation type="journal article" date="2004" name="Science">
        <title>The genome of the diatom Thalassiosira pseudonana: ecology, evolution, and metabolism.</title>
        <authorList>
            <person name="Armbrust E.V."/>
            <person name="Berges J.A."/>
            <person name="Bowler C."/>
            <person name="Green B.R."/>
            <person name="Martinez D."/>
            <person name="Putnam N.H."/>
            <person name="Zhou S."/>
            <person name="Allen A.E."/>
            <person name="Apt K.E."/>
            <person name="Bechner M."/>
            <person name="Brzezinski M.A."/>
            <person name="Chaal B.K."/>
            <person name="Chiovitti A."/>
            <person name="Davis A.K."/>
            <person name="Demarest M.S."/>
            <person name="Detter J.C."/>
            <person name="Glavina T."/>
            <person name="Goodstein D."/>
            <person name="Hadi M.Z."/>
            <person name="Hellsten U."/>
            <person name="Hildebrand M."/>
            <person name="Jenkins B.D."/>
            <person name="Jurka J."/>
            <person name="Kapitonov V.V."/>
            <person name="Kroger N."/>
            <person name="Lau W.W."/>
            <person name="Lane T.W."/>
            <person name="Larimer F.W."/>
            <person name="Lippmeier J.C."/>
            <person name="Lucas S."/>
            <person name="Medina M."/>
            <person name="Montsant A."/>
            <person name="Obornik M."/>
            <person name="Parker M.S."/>
            <person name="Palenik B."/>
            <person name="Pazour G.J."/>
            <person name="Richardson P.M."/>
            <person name="Rynearson T.A."/>
            <person name="Saito M.A."/>
            <person name="Schwartz D.C."/>
            <person name="Thamatrakoln K."/>
            <person name="Valentin K."/>
            <person name="Vardi A."/>
            <person name="Wilkerson F.P."/>
            <person name="Rokhsar D.S."/>
        </authorList>
    </citation>
    <scope>NUCLEOTIDE SEQUENCE [LARGE SCALE GENOMIC DNA]</scope>
    <source>
        <strain evidence="8 9">CCMP1335</strain>
    </source>
</reference>
<dbReference type="EMBL" id="DS999419">
    <property type="protein sequence ID" value="EED86721.1"/>
    <property type="molecule type" value="Genomic_DNA"/>
</dbReference>
<dbReference type="AlphaFoldDB" id="B8LD03"/>
<feature type="transmembrane region" description="Helical" evidence="7">
    <location>
        <begin position="12"/>
        <end position="30"/>
    </location>
</feature>
<sequence length="401" mass="45205">MSKSLTSTRSKGRWVWAPLLLISIVILVQFTPNLHIYLDTNTTNNGSNNNIITTSTTRTMTQLHTTKKYILYIIRTFPERYEERLSIQANSWMRQLDPETEAVLVASADIASSTINWTDELARNVTQLSLLDVPSFFSTPQCMHNNHGMGLCCQEARALLLASHEAYLREFEWIFVIDEDVFVYPKGIRQIVDSMSSSSILKREVPLSIGTLGCAHGKYVGFCGGGGYLIHRSALAATTAVDGFYDKYMNVCEEAPYCDIVTAHVMEQYANVTLMSDSRLHPWGIGRPFPQHLCEGEDDEYDDQEALVAEILTKRHATMTMKDTVKVKQPLPSDAMLREVLMGVSDASSDFQYLQSVICGIRSGDYATLHYFGGELTENYTTYSEKNTFLQLLFDVALMRE</sequence>
<evidence type="ECO:0000256" key="7">
    <source>
        <dbReference type="SAM" id="Phobius"/>
    </source>
</evidence>
<evidence type="ECO:0000256" key="3">
    <source>
        <dbReference type="ARBA" id="ARBA00022692"/>
    </source>
</evidence>
<keyword evidence="9" id="KW-1185">Reference proteome</keyword>
<dbReference type="InParanoid" id="B8LD03"/>
<dbReference type="Gene3D" id="3.90.550.50">
    <property type="match status" value="1"/>
</dbReference>
<keyword evidence="3 7" id="KW-0812">Transmembrane</keyword>
<evidence type="ECO:0000313" key="9">
    <source>
        <dbReference type="Proteomes" id="UP000001449"/>
    </source>
</evidence>
<proteinExistence type="inferred from homology"/>
<reference evidence="8 9" key="2">
    <citation type="journal article" date="2008" name="Nature">
        <title>The Phaeodactylum genome reveals the evolutionary history of diatom genomes.</title>
        <authorList>
            <person name="Bowler C."/>
            <person name="Allen A.E."/>
            <person name="Badger J.H."/>
            <person name="Grimwood J."/>
            <person name="Jabbari K."/>
            <person name="Kuo A."/>
            <person name="Maheswari U."/>
            <person name="Martens C."/>
            <person name="Maumus F."/>
            <person name="Otillar R.P."/>
            <person name="Rayko E."/>
            <person name="Salamov A."/>
            <person name="Vandepoele K."/>
            <person name="Beszteri B."/>
            <person name="Gruber A."/>
            <person name="Heijde M."/>
            <person name="Katinka M."/>
            <person name="Mock T."/>
            <person name="Valentin K."/>
            <person name="Verret F."/>
            <person name="Berges J.A."/>
            <person name="Brownlee C."/>
            <person name="Cadoret J.P."/>
            <person name="Chiovitti A."/>
            <person name="Choi C.J."/>
            <person name="Coesel S."/>
            <person name="De Martino A."/>
            <person name="Detter J.C."/>
            <person name="Durkin C."/>
            <person name="Falciatore A."/>
            <person name="Fournet J."/>
            <person name="Haruta M."/>
            <person name="Huysman M.J."/>
            <person name="Jenkins B.D."/>
            <person name="Jiroutova K."/>
            <person name="Jorgensen R.E."/>
            <person name="Joubert Y."/>
            <person name="Kaplan A."/>
            <person name="Kroger N."/>
            <person name="Kroth P.G."/>
            <person name="La Roche J."/>
            <person name="Lindquist E."/>
            <person name="Lommer M."/>
            <person name="Martin-Jezequel V."/>
            <person name="Lopez P.J."/>
            <person name="Lucas S."/>
            <person name="Mangogna M."/>
            <person name="McGinnis K."/>
            <person name="Medlin L.K."/>
            <person name="Montsant A."/>
            <person name="Oudot-Le Secq M.P."/>
            <person name="Napoli C."/>
            <person name="Obornik M."/>
            <person name="Parker M.S."/>
            <person name="Petit J.L."/>
            <person name="Porcel B.M."/>
            <person name="Poulsen N."/>
            <person name="Robison M."/>
            <person name="Rychlewski L."/>
            <person name="Rynearson T.A."/>
            <person name="Schmutz J."/>
            <person name="Shapiro H."/>
            <person name="Siaut M."/>
            <person name="Stanley M."/>
            <person name="Sussman M.R."/>
            <person name="Taylor A.R."/>
            <person name="Vardi A."/>
            <person name="von Dassow P."/>
            <person name="Vyverman W."/>
            <person name="Willis A."/>
            <person name="Wyrwicz L.S."/>
            <person name="Rokhsar D.S."/>
            <person name="Weissenbach J."/>
            <person name="Armbrust E.V."/>
            <person name="Green B.R."/>
            <person name="Van de Peer Y."/>
            <person name="Grigoriev I.V."/>
        </authorList>
    </citation>
    <scope>NUCLEOTIDE SEQUENCE [LARGE SCALE GENOMIC DNA]</scope>
    <source>
        <strain evidence="8 9">CCMP1335</strain>
    </source>
</reference>
<keyword evidence="5 7" id="KW-1133">Transmembrane helix</keyword>
<dbReference type="Proteomes" id="UP000001449">
    <property type="component" value="Unassembled WGS sequence"/>
</dbReference>
<dbReference type="PaxDb" id="35128-Thaps11081"/>
<dbReference type="RefSeq" id="XP_002296993.1">
    <property type="nucleotide sequence ID" value="XM_002296957.1"/>
</dbReference>
<organism evidence="8 9">
    <name type="scientific">Thalassiosira pseudonana</name>
    <name type="common">Marine diatom</name>
    <name type="synonym">Cyclotella nana</name>
    <dbReference type="NCBI Taxonomy" id="35128"/>
    <lineage>
        <taxon>Eukaryota</taxon>
        <taxon>Sar</taxon>
        <taxon>Stramenopiles</taxon>
        <taxon>Ochrophyta</taxon>
        <taxon>Bacillariophyta</taxon>
        <taxon>Coscinodiscophyceae</taxon>
        <taxon>Thalassiosirophycidae</taxon>
        <taxon>Thalassiosirales</taxon>
        <taxon>Thalassiosiraceae</taxon>
        <taxon>Thalassiosira</taxon>
    </lineage>
</organism>
<keyword evidence="6 7" id="KW-0472">Membrane</keyword>
<name>B8LD03_THAPS</name>
<dbReference type="InterPro" id="IPR026050">
    <property type="entry name" value="C1GALT1/C1GALT1_chp1"/>
</dbReference>
<evidence type="ECO:0000256" key="2">
    <source>
        <dbReference type="ARBA" id="ARBA00006462"/>
    </source>
</evidence>
<gene>
    <name evidence="8" type="ORF">THAPSDRAFT_11081</name>
</gene>
<comment type="similarity">
    <text evidence="2">Belongs to the glycosyltransferase 31 family. Beta3-Gal-T subfamily.</text>
</comment>
<evidence type="ECO:0000256" key="4">
    <source>
        <dbReference type="ARBA" id="ARBA00022968"/>
    </source>
</evidence>
<dbReference type="GO" id="GO:0016020">
    <property type="term" value="C:membrane"/>
    <property type="evidence" value="ECO:0007669"/>
    <property type="project" value="UniProtKB-SubCell"/>
</dbReference>
<comment type="subcellular location">
    <subcellularLocation>
        <location evidence="1">Membrane</location>
        <topology evidence="1">Single-pass type II membrane protein</topology>
    </subcellularLocation>
</comment>
<dbReference type="PANTHER" id="PTHR23033:SF47">
    <property type="entry name" value="APPLE DOMAIN-CONTAINING PROTEIN-RELATED"/>
    <property type="match status" value="1"/>
</dbReference>